<dbReference type="GO" id="GO:0071482">
    <property type="term" value="P:cellular response to light stimulus"/>
    <property type="evidence" value="ECO:0007669"/>
    <property type="project" value="UniProtKB-ARBA"/>
</dbReference>
<dbReference type="InterPro" id="IPR007630">
    <property type="entry name" value="RNA_pol_sigma70_r4"/>
</dbReference>
<comment type="caution">
    <text evidence="7">The sequence shown here is derived from an EMBL/GenBank/DDBJ whole genome shotgun (WGS) entry which is preliminary data.</text>
</comment>
<evidence type="ECO:0000259" key="6">
    <source>
        <dbReference type="PROSITE" id="PS00715"/>
    </source>
</evidence>
<evidence type="ECO:0000313" key="7">
    <source>
        <dbReference type="EMBL" id="KAL2330757.1"/>
    </source>
</evidence>
<dbReference type="GO" id="GO:0003677">
    <property type="term" value="F:DNA binding"/>
    <property type="evidence" value="ECO:0007669"/>
    <property type="project" value="UniProtKB-KW"/>
</dbReference>
<reference evidence="7 8" key="1">
    <citation type="submission" date="2024-08" db="EMBL/GenBank/DDBJ databases">
        <title>Insights into the chromosomal genome structure of Flemingia macrophylla.</title>
        <authorList>
            <person name="Ding Y."/>
            <person name="Zhao Y."/>
            <person name="Bi W."/>
            <person name="Wu M."/>
            <person name="Zhao G."/>
            <person name="Gong Y."/>
            <person name="Li W."/>
            <person name="Zhang P."/>
        </authorList>
    </citation>
    <scope>NUCLEOTIDE SEQUENCE [LARGE SCALE GENOMIC DNA]</scope>
    <source>
        <strain evidence="7">DYQJB</strain>
        <tissue evidence="7">Leaf</tissue>
    </source>
</reference>
<name>A0ABD1M4P0_9FABA</name>
<dbReference type="InterPro" id="IPR007624">
    <property type="entry name" value="RNA_pol_sigma70_r3"/>
</dbReference>
<dbReference type="InterPro" id="IPR013324">
    <property type="entry name" value="RNA_pol_sigma_r3/r4-like"/>
</dbReference>
<dbReference type="InterPro" id="IPR036388">
    <property type="entry name" value="WH-like_DNA-bd_sf"/>
</dbReference>
<dbReference type="Pfam" id="PF04542">
    <property type="entry name" value="Sigma70_r2"/>
    <property type="match status" value="1"/>
</dbReference>
<protein>
    <recommendedName>
        <fullName evidence="6">RNA polymerase sigma-70 domain-containing protein</fullName>
    </recommendedName>
</protein>
<dbReference type="PANTHER" id="PTHR30603:SF47">
    <property type="entry name" value="RNA POLYMERASE SIGMA FACTOR SIGD, CHLOROPLASTIC"/>
    <property type="match status" value="1"/>
</dbReference>
<dbReference type="GO" id="GO:0016987">
    <property type="term" value="F:sigma factor activity"/>
    <property type="evidence" value="ECO:0007669"/>
    <property type="project" value="UniProtKB-KW"/>
</dbReference>
<dbReference type="InterPro" id="IPR007627">
    <property type="entry name" value="RNA_pol_sigma70_r2"/>
</dbReference>
<keyword evidence="3" id="KW-0731">Sigma factor</keyword>
<accession>A0ABD1M4P0</accession>
<dbReference type="PROSITE" id="PS00715">
    <property type="entry name" value="SIGMA70_1"/>
    <property type="match status" value="1"/>
</dbReference>
<evidence type="ECO:0000256" key="1">
    <source>
        <dbReference type="ARBA" id="ARBA00007788"/>
    </source>
</evidence>
<dbReference type="Pfam" id="PF04545">
    <property type="entry name" value="Sigma70_r4"/>
    <property type="match status" value="1"/>
</dbReference>
<keyword evidence="8" id="KW-1185">Reference proteome</keyword>
<keyword evidence="2" id="KW-0805">Transcription regulation</keyword>
<sequence length="363" mass="40477">MLSLSSLPIFPTHHSLQSTKFGTNIDAATELEAVALANATVETDVSIIGESKNGSTGLNMKRRKKRKHRVLVGSAKSGLLSSREEAEDGAKIEVAKLRNAGLIEHSAIPRRSILGLDMVLCDVREIRERIAHDYRGLVASIAIEYQGKGLTLQDLIQEGTIGLLRGAEKFDPHRGNKLSTYVYLWIKQAIIKAVAKKSRLVRLPGGKCEMVAKVVKANNMLSRRLRREPTYDETAEVLNVNVSTVRLVSEKSRTPISLDKVITDSGQMTLQEIIPGPDEMTPEKMVERQLKKDEVVKLLNTLTEREAKIVTFYYGLNGETPRTFTEIGGMLNLSRERIRQINGIALSKLRRTSILDNLKFYVC</sequence>
<evidence type="ECO:0000313" key="8">
    <source>
        <dbReference type="Proteomes" id="UP001603857"/>
    </source>
</evidence>
<dbReference type="InterPro" id="IPR000943">
    <property type="entry name" value="RNA_pol_sigma70"/>
</dbReference>
<feature type="domain" description="RNA polymerase sigma-70" evidence="6">
    <location>
        <begin position="154"/>
        <end position="167"/>
    </location>
</feature>
<comment type="similarity">
    <text evidence="1">Belongs to the sigma-70 factor family.</text>
</comment>
<dbReference type="PRINTS" id="PR00046">
    <property type="entry name" value="SIGMA70FCT"/>
</dbReference>
<evidence type="ECO:0000256" key="3">
    <source>
        <dbReference type="ARBA" id="ARBA00023082"/>
    </source>
</evidence>
<keyword evidence="4" id="KW-0238">DNA-binding</keyword>
<dbReference type="InterPro" id="IPR050239">
    <property type="entry name" value="Sigma-70_RNA_pol_init_factors"/>
</dbReference>
<dbReference type="EMBL" id="JBGMDY010000006">
    <property type="protein sequence ID" value="KAL2330757.1"/>
    <property type="molecule type" value="Genomic_DNA"/>
</dbReference>
<evidence type="ECO:0000256" key="4">
    <source>
        <dbReference type="ARBA" id="ARBA00023125"/>
    </source>
</evidence>
<dbReference type="Gene3D" id="1.10.10.10">
    <property type="entry name" value="Winged helix-like DNA-binding domain superfamily/Winged helix DNA-binding domain"/>
    <property type="match status" value="2"/>
</dbReference>
<dbReference type="InterPro" id="IPR013325">
    <property type="entry name" value="RNA_pol_sigma_r2"/>
</dbReference>
<dbReference type="SUPFAM" id="SSF88946">
    <property type="entry name" value="Sigma2 domain of RNA polymerase sigma factors"/>
    <property type="match status" value="1"/>
</dbReference>
<dbReference type="InterPro" id="IPR014284">
    <property type="entry name" value="RNA_pol_sigma-70_dom"/>
</dbReference>
<evidence type="ECO:0000256" key="2">
    <source>
        <dbReference type="ARBA" id="ARBA00023015"/>
    </source>
</evidence>
<evidence type="ECO:0000256" key="5">
    <source>
        <dbReference type="ARBA" id="ARBA00023163"/>
    </source>
</evidence>
<dbReference type="Gene3D" id="1.20.120.1810">
    <property type="match status" value="1"/>
</dbReference>
<dbReference type="Pfam" id="PF04539">
    <property type="entry name" value="Sigma70_r3"/>
    <property type="match status" value="1"/>
</dbReference>
<dbReference type="NCBIfam" id="TIGR02937">
    <property type="entry name" value="sigma70-ECF"/>
    <property type="match status" value="1"/>
</dbReference>
<dbReference type="Proteomes" id="UP001603857">
    <property type="component" value="Unassembled WGS sequence"/>
</dbReference>
<keyword evidence="5" id="KW-0804">Transcription</keyword>
<organism evidence="7 8">
    <name type="scientific">Flemingia macrophylla</name>
    <dbReference type="NCBI Taxonomy" id="520843"/>
    <lineage>
        <taxon>Eukaryota</taxon>
        <taxon>Viridiplantae</taxon>
        <taxon>Streptophyta</taxon>
        <taxon>Embryophyta</taxon>
        <taxon>Tracheophyta</taxon>
        <taxon>Spermatophyta</taxon>
        <taxon>Magnoliopsida</taxon>
        <taxon>eudicotyledons</taxon>
        <taxon>Gunneridae</taxon>
        <taxon>Pentapetalae</taxon>
        <taxon>rosids</taxon>
        <taxon>fabids</taxon>
        <taxon>Fabales</taxon>
        <taxon>Fabaceae</taxon>
        <taxon>Papilionoideae</taxon>
        <taxon>50 kb inversion clade</taxon>
        <taxon>NPAAA clade</taxon>
        <taxon>indigoferoid/millettioid clade</taxon>
        <taxon>Phaseoleae</taxon>
        <taxon>Flemingia</taxon>
    </lineage>
</organism>
<dbReference type="AlphaFoldDB" id="A0ABD1M4P0"/>
<gene>
    <name evidence="7" type="ORF">Fmac_018338</name>
</gene>
<dbReference type="CDD" id="cd06171">
    <property type="entry name" value="Sigma70_r4"/>
    <property type="match status" value="1"/>
</dbReference>
<dbReference type="SUPFAM" id="SSF88659">
    <property type="entry name" value="Sigma3 and sigma4 domains of RNA polymerase sigma factors"/>
    <property type="match status" value="2"/>
</dbReference>
<dbReference type="PANTHER" id="PTHR30603">
    <property type="entry name" value="RNA POLYMERASE SIGMA FACTOR RPO"/>
    <property type="match status" value="1"/>
</dbReference>
<proteinExistence type="inferred from homology"/>